<keyword evidence="2 11" id="KW-0436">Ligase</keyword>
<dbReference type="EC" id="6.3.4.20" evidence="9"/>
<evidence type="ECO:0000256" key="7">
    <source>
        <dbReference type="ARBA" id="ARBA00022840"/>
    </source>
</evidence>
<dbReference type="GO" id="GO:0046872">
    <property type="term" value="F:metal ion binding"/>
    <property type="evidence" value="ECO:0007669"/>
    <property type="project" value="UniProtKB-KW"/>
</dbReference>
<keyword evidence="3" id="KW-0479">Metal-binding</keyword>
<comment type="similarity">
    <text evidence="8">Belongs to the QueC family.</text>
</comment>
<dbReference type="AlphaFoldDB" id="A0A9J7BRD6"/>
<evidence type="ECO:0000256" key="1">
    <source>
        <dbReference type="ARBA" id="ARBA00005061"/>
    </source>
</evidence>
<evidence type="ECO:0000256" key="8">
    <source>
        <dbReference type="ARBA" id="ARBA00037993"/>
    </source>
</evidence>
<evidence type="ECO:0000256" key="5">
    <source>
        <dbReference type="ARBA" id="ARBA00022785"/>
    </source>
</evidence>
<evidence type="ECO:0000256" key="2">
    <source>
        <dbReference type="ARBA" id="ARBA00022598"/>
    </source>
</evidence>
<dbReference type="Pfam" id="PF06508">
    <property type="entry name" value="QueC"/>
    <property type="match status" value="1"/>
</dbReference>
<dbReference type="GO" id="GO:0008616">
    <property type="term" value="P:tRNA queuosine(34) biosynthetic process"/>
    <property type="evidence" value="ECO:0007669"/>
    <property type="project" value="UniProtKB-KW"/>
</dbReference>
<keyword evidence="6" id="KW-0862">Zinc</keyword>
<gene>
    <name evidence="11" type="ORF">MOP44_04180</name>
</gene>
<dbReference type="KEGG" id="orp:MOP44_04180"/>
<proteinExistence type="inferred from homology"/>
<accession>A0A9J7BRD6</accession>
<dbReference type="SUPFAM" id="SSF52402">
    <property type="entry name" value="Adenine nucleotide alpha hydrolases-like"/>
    <property type="match status" value="1"/>
</dbReference>
<organism evidence="11 12">
    <name type="scientific">Occallatibacter riparius</name>
    <dbReference type="NCBI Taxonomy" id="1002689"/>
    <lineage>
        <taxon>Bacteria</taxon>
        <taxon>Pseudomonadati</taxon>
        <taxon>Acidobacteriota</taxon>
        <taxon>Terriglobia</taxon>
        <taxon>Terriglobales</taxon>
        <taxon>Acidobacteriaceae</taxon>
        <taxon>Occallatibacter</taxon>
    </lineage>
</organism>
<comment type="pathway">
    <text evidence="1">Purine metabolism; 7-cyano-7-deazaguanine biosynthesis.</text>
</comment>
<dbReference type="EMBL" id="CP093313">
    <property type="protein sequence ID" value="UWZ85145.1"/>
    <property type="molecule type" value="Genomic_DNA"/>
</dbReference>
<evidence type="ECO:0000256" key="6">
    <source>
        <dbReference type="ARBA" id="ARBA00022833"/>
    </source>
</evidence>
<evidence type="ECO:0000256" key="3">
    <source>
        <dbReference type="ARBA" id="ARBA00022723"/>
    </source>
</evidence>
<name>A0A9J7BRD6_9BACT</name>
<protein>
    <recommendedName>
        <fullName evidence="9">7-cyano-7-deazaguanine synthase</fullName>
        <ecNumber evidence="9">6.3.4.20</ecNumber>
    </recommendedName>
</protein>
<dbReference type="GO" id="GO:0005524">
    <property type="term" value="F:ATP binding"/>
    <property type="evidence" value="ECO:0007669"/>
    <property type="project" value="UniProtKB-KW"/>
</dbReference>
<dbReference type="PANTHER" id="PTHR42914">
    <property type="entry name" value="7-CYANO-7-DEAZAGUANINE SYNTHASE"/>
    <property type="match status" value="1"/>
</dbReference>
<dbReference type="Gene3D" id="3.40.50.620">
    <property type="entry name" value="HUPs"/>
    <property type="match status" value="1"/>
</dbReference>
<evidence type="ECO:0000313" key="12">
    <source>
        <dbReference type="Proteomes" id="UP001059380"/>
    </source>
</evidence>
<keyword evidence="5" id="KW-0671">Queuosine biosynthesis</keyword>
<dbReference type="Proteomes" id="UP001059380">
    <property type="component" value="Chromosome"/>
</dbReference>
<dbReference type="InterPro" id="IPR014729">
    <property type="entry name" value="Rossmann-like_a/b/a_fold"/>
</dbReference>
<dbReference type="InterPro" id="IPR018317">
    <property type="entry name" value="QueC"/>
</dbReference>
<evidence type="ECO:0000256" key="10">
    <source>
        <dbReference type="ARBA" id="ARBA00047890"/>
    </source>
</evidence>
<reference evidence="11" key="1">
    <citation type="submission" date="2021-04" db="EMBL/GenBank/DDBJ databases">
        <title>Phylogenetic analysis of Acidobacteriaceae.</title>
        <authorList>
            <person name="Qiu L."/>
            <person name="Zhang Q."/>
        </authorList>
    </citation>
    <scope>NUCLEOTIDE SEQUENCE</scope>
    <source>
        <strain evidence="11">DSM 25168</strain>
    </source>
</reference>
<keyword evidence="7" id="KW-0067">ATP-binding</keyword>
<evidence type="ECO:0000256" key="4">
    <source>
        <dbReference type="ARBA" id="ARBA00022741"/>
    </source>
</evidence>
<keyword evidence="4" id="KW-0547">Nucleotide-binding</keyword>
<dbReference type="GO" id="GO:0016874">
    <property type="term" value="F:ligase activity"/>
    <property type="evidence" value="ECO:0007669"/>
    <property type="project" value="UniProtKB-KW"/>
</dbReference>
<evidence type="ECO:0000256" key="9">
    <source>
        <dbReference type="ARBA" id="ARBA00039149"/>
    </source>
</evidence>
<sequence length="188" mass="20219">MDSIAIAFWKRPALTVTVDYGQLASKAEIRASEAVCAVLNIEHHIVRADLSSLGSGDLAGSRPLGIAPVPEWWPFRNQMLITLAAMKLVPLGCDRLMIGCLKTDGFHADGTSRFIEAASDLLEMQEGSLTLVAPAIGLTAPELIKAAKVPLDVLAWAHSCHTSDFACGDCNGCRKHYETFSQLGLPPY</sequence>
<comment type="catalytic activity">
    <reaction evidence="10">
        <text>7-carboxy-7-carbaguanine + NH4(+) + 2 ATP = 7-cyano-7-carbaguanine + 2 AMP + 2 diphosphate + 2 H(+)</text>
        <dbReference type="Rhea" id="RHEA:27982"/>
        <dbReference type="ChEBI" id="CHEBI:15378"/>
        <dbReference type="ChEBI" id="CHEBI:28938"/>
        <dbReference type="ChEBI" id="CHEBI:30616"/>
        <dbReference type="ChEBI" id="CHEBI:33019"/>
        <dbReference type="ChEBI" id="CHEBI:45075"/>
        <dbReference type="ChEBI" id="CHEBI:61036"/>
        <dbReference type="ChEBI" id="CHEBI:456215"/>
        <dbReference type="EC" id="6.3.4.20"/>
    </reaction>
</comment>
<dbReference type="PANTHER" id="PTHR42914:SF1">
    <property type="entry name" value="7-CYANO-7-DEAZAGUANINE SYNTHASE"/>
    <property type="match status" value="1"/>
</dbReference>
<evidence type="ECO:0000313" key="11">
    <source>
        <dbReference type="EMBL" id="UWZ85145.1"/>
    </source>
</evidence>
<keyword evidence="12" id="KW-1185">Reference proteome</keyword>